<comment type="caution">
    <text evidence="4">The sequence shown here is derived from an EMBL/GenBank/DDBJ whole genome shotgun (WGS) entry which is preliminary data.</text>
</comment>
<evidence type="ECO:0000256" key="2">
    <source>
        <dbReference type="ARBA" id="ARBA00023027"/>
    </source>
</evidence>
<keyword evidence="5" id="KW-1185">Reference proteome</keyword>
<evidence type="ECO:0000256" key="1">
    <source>
        <dbReference type="ARBA" id="ARBA00023002"/>
    </source>
</evidence>
<dbReference type="GO" id="GO:0016491">
    <property type="term" value="F:oxidoreductase activity"/>
    <property type="evidence" value="ECO:0007669"/>
    <property type="project" value="UniProtKB-KW"/>
</dbReference>
<reference evidence="4 5" key="1">
    <citation type="submission" date="2024-07" db="EMBL/GenBank/DDBJ databases">
        <title>Chromosome-level genome assembly of the water stick insect Ranatra chinensis (Heteroptera: Nepidae).</title>
        <authorList>
            <person name="Liu X."/>
        </authorList>
    </citation>
    <scope>NUCLEOTIDE SEQUENCE [LARGE SCALE GENOMIC DNA]</scope>
    <source>
        <strain evidence="4">Cailab_2021Rc</strain>
        <tissue evidence="4">Muscle</tissue>
    </source>
</reference>
<protein>
    <submittedName>
        <fullName evidence="4">Uncharacterized protein</fullName>
    </submittedName>
</protein>
<feature type="compositionally biased region" description="Polar residues" evidence="3">
    <location>
        <begin position="9"/>
        <end position="20"/>
    </location>
</feature>
<proteinExistence type="predicted"/>
<name>A0ABD0Y2F9_9HEMI</name>
<feature type="region of interest" description="Disordered" evidence="3">
    <location>
        <begin position="1"/>
        <end position="20"/>
    </location>
</feature>
<dbReference type="Gene3D" id="3.40.50.720">
    <property type="entry name" value="NAD(P)-binding Rossmann-like Domain"/>
    <property type="match status" value="1"/>
</dbReference>
<evidence type="ECO:0000313" key="5">
    <source>
        <dbReference type="Proteomes" id="UP001558652"/>
    </source>
</evidence>
<dbReference type="PANTHER" id="PTHR11540">
    <property type="entry name" value="MALATE AND LACTATE DEHYDROGENASE"/>
    <property type="match status" value="1"/>
</dbReference>
<sequence>MASKRRNMFQKNKTQETTENANSGFCGGIGAVRGGGEMAAMVLLDIVRYKRRFRVRGKDANIAMTTRHVFSLGRRALRPVGCGYATGKELAATESDPPDALCPAKCDRDDCAKATKVARTTYDPPKSVRVTVLGAADPVGRAMCLQLKLNPLVREMRMYDDRGTLALATDLSYINTVCKVTNFSGENQLAGALRVLGLHSY</sequence>
<organism evidence="4 5">
    <name type="scientific">Ranatra chinensis</name>
    <dbReference type="NCBI Taxonomy" id="642074"/>
    <lineage>
        <taxon>Eukaryota</taxon>
        <taxon>Metazoa</taxon>
        <taxon>Ecdysozoa</taxon>
        <taxon>Arthropoda</taxon>
        <taxon>Hexapoda</taxon>
        <taxon>Insecta</taxon>
        <taxon>Pterygota</taxon>
        <taxon>Neoptera</taxon>
        <taxon>Paraneoptera</taxon>
        <taxon>Hemiptera</taxon>
        <taxon>Heteroptera</taxon>
        <taxon>Panheteroptera</taxon>
        <taxon>Nepomorpha</taxon>
        <taxon>Nepidae</taxon>
        <taxon>Ranatrinae</taxon>
        <taxon>Ranatra</taxon>
    </lineage>
</organism>
<gene>
    <name evidence="4" type="ORF">AAG570_003977</name>
</gene>
<keyword evidence="2" id="KW-0520">NAD</keyword>
<dbReference type="AlphaFoldDB" id="A0ABD0Y2F9"/>
<dbReference type="PANTHER" id="PTHR11540:SF16">
    <property type="entry name" value="MALATE DEHYDROGENASE, MITOCHONDRIAL"/>
    <property type="match status" value="1"/>
</dbReference>
<evidence type="ECO:0000256" key="3">
    <source>
        <dbReference type="SAM" id="MobiDB-lite"/>
    </source>
</evidence>
<accession>A0ABD0Y2F9</accession>
<evidence type="ECO:0000313" key="4">
    <source>
        <dbReference type="EMBL" id="KAL1117662.1"/>
    </source>
</evidence>
<dbReference type="Proteomes" id="UP001558652">
    <property type="component" value="Unassembled WGS sequence"/>
</dbReference>
<keyword evidence="1" id="KW-0560">Oxidoreductase</keyword>
<dbReference type="EMBL" id="JBFDAA010000015">
    <property type="protein sequence ID" value="KAL1117662.1"/>
    <property type="molecule type" value="Genomic_DNA"/>
</dbReference>